<dbReference type="Pfam" id="PF00480">
    <property type="entry name" value="ROK"/>
    <property type="match status" value="1"/>
</dbReference>
<reference evidence="2" key="1">
    <citation type="submission" date="2024-05" db="EMBL/GenBank/DDBJ databases">
        <authorList>
            <person name="Cai S.Y."/>
            <person name="Jin L.M."/>
            <person name="Li H.R."/>
        </authorList>
    </citation>
    <scope>NUCLEOTIDE SEQUENCE</scope>
    <source>
        <strain evidence="2">A5-74</strain>
    </source>
</reference>
<dbReference type="Gene3D" id="1.10.10.10">
    <property type="entry name" value="Winged helix-like DNA-binding domain superfamily/Winged helix DNA-binding domain"/>
    <property type="match status" value="1"/>
</dbReference>
<dbReference type="RefSeq" id="WP_353650006.1">
    <property type="nucleotide sequence ID" value="NZ_CP159218.1"/>
</dbReference>
<dbReference type="InterPro" id="IPR000600">
    <property type="entry name" value="ROK"/>
</dbReference>
<evidence type="ECO:0000256" key="1">
    <source>
        <dbReference type="ARBA" id="ARBA00006479"/>
    </source>
</evidence>
<dbReference type="EMBL" id="CP159218">
    <property type="protein sequence ID" value="XCG64393.1"/>
    <property type="molecule type" value="Genomic_DNA"/>
</dbReference>
<dbReference type="InterPro" id="IPR036390">
    <property type="entry name" value="WH_DNA-bd_sf"/>
</dbReference>
<dbReference type="InterPro" id="IPR036388">
    <property type="entry name" value="WH-like_DNA-bd_sf"/>
</dbReference>
<sequence>MATTTRSVDKGGSTPSALLGVLASRGPASRAELARTLDVSSATVTQLTKDLLRAGIIKELATVPSDGGRPARLLGLAHSPGNAIGVKVTADHVALVEVNADLAIERSTRLPFDPMRADAVDQLVRLVEGEVAGVEHLLGVGVGVPGSVDAQDSGIVDAHTLGWSGATLGAQLRSRLQVPVLVENDVNTLAVADRLFGVGRNHRDYLIVTIGRGIGLAMIVDGNVYRGSSGGVGEIGHICVIPDGPVCSCGLRGCLEAVIGDQALIDAGVAEGILPVGSEPAALLRAADEGSTAAQQIYSGAGDVLGRTLAGIVHLVNPEVVVILGEGVAGWAHWSDGFADSFRRHLIPARRHVGFQTVVWDEDTWALGAASLILASPFDAHGVAGTQGKLVRERLHAHASRSSG</sequence>
<dbReference type="SUPFAM" id="SSF46785">
    <property type="entry name" value="Winged helix' DNA-binding domain"/>
    <property type="match status" value="1"/>
</dbReference>
<dbReference type="PANTHER" id="PTHR18964">
    <property type="entry name" value="ROK (REPRESSOR, ORF, KINASE) FAMILY"/>
    <property type="match status" value="1"/>
</dbReference>
<dbReference type="InterPro" id="IPR049874">
    <property type="entry name" value="ROK_cs"/>
</dbReference>
<dbReference type="PROSITE" id="PS01125">
    <property type="entry name" value="ROK"/>
    <property type="match status" value="1"/>
</dbReference>
<name>A0AAU8DRM2_9ACTN</name>
<dbReference type="PANTHER" id="PTHR18964:SF149">
    <property type="entry name" value="BIFUNCTIONAL UDP-N-ACETYLGLUCOSAMINE 2-EPIMERASE_N-ACETYLMANNOSAMINE KINASE"/>
    <property type="match status" value="1"/>
</dbReference>
<dbReference type="Gene3D" id="3.30.420.40">
    <property type="match status" value="2"/>
</dbReference>
<dbReference type="Pfam" id="PF13412">
    <property type="entry name" value="HTH_24"/>
    <property type="match status" value="1"/>
</dbReference>
<dbReference type="SUPFAM" id="SSF53067">
    <property type="entry name" value="Actin-like ATPase domain"/>
    <property type="match status" value="1"/>
</dbReference>
<evidence type="ECO:0000313" key="2">
    <source>
        <dbReference type="EMBL" id="XCG64393.1"/>
    </source>
</evidence>
<gene>
    <name evidence="2" type="ORF">ABLG96_03345</name>
</gene>
<accession>A0AAU8DRM2</accession>
<dbReference type="InterPro" id="IPR043129">
    <property type="entry name" value="ATPase_NBD"/>
</dbReference>
<proteinExistence type="inferred from homology"/>
<dbReference type="AlphaFoldDB" id="A0AAU8DRM2"/>
<comment type="similarity">
    <text evidence="1">Belongs to the ROK (NagC/XylR) family.</text>
</comment>
<protein>
    <submittedName>
        <fullName evidence="2">ROK family protein</fullName>
    </submittedName>
</protein>
<organism evidence="2">
    <name type="scientific">Nakamurella sp. A5-74</name>
    <dbReference type="NCBI Taxonomy" id="3158264"/>
    <lineage>
        <taxon>Bacteria</taxon>
        <taxon>Bacillati</taxon>
        <taxon>Actinomycetota</taxon>
        <taxon>Actinomycetes</taxon>
        <taxon>Nakamurellales</taxon>
        <taxon>Nakamurellaceae</taxon>
        <taxon>Nakamurella</taxon>
    </lineage>
</organism>